<name>A0A2A2H3P7_METBR</name>
<comment type="caution">
    <text evidence="1">The sequence shown here is derived from an EMBL/GenBank/DDBJ whole genome shotgun (WGS) entry which is preliminary data.</text>
</comment>
<accession>A0A2A2H3P7</accession>
<keyword evidence="2" id="KW-1185">Reference proteome</keyword>
<proteinExistence type="predicted"/>
<dbReference type="Gene3D" id="3.40.50.1010">
    <property type="entry name" value="5'-nuclease"/>
    <property type="match status" value="1"/>
</dbReference>
<protein>
    <recommendedName>
        <fullName evidence="3">PIN domain-containing protein</fullName>
    </recommendedName>
</protein>
<sequence>MVELGFLDCFEILIPDFVEEIVLILCEGKLKAGFYNEINKLKELEAERKIDIIYCNYGIDWPENRNKLINTEDDMILEVAVATDSILFTADKGLRDKAVSIKQPVIYISPKFQKGIKKLAERFE</sequence>
<reference evidence="1 2" key="1">
    <citation type="journal article" date="2017" name="BMC Genomics">
        <title>Genomic analysis of methanogenic archaea reveals a shift towards energy conservation.</title>
        <authorList>
            <person name="Gilmore S.P."/>
            <person name="Henske J.K."/>
            <person name="Sexton J.A."/>
            <person name="Solomon K.V."/>
            <person name="Seppala S."/>
            <person name="Yoo J.I."/>
            <person name="Huyett L.M."/>
            <person name="Pressman A."/>
            <person name="Cogan J.Z."/>
            <person name="Kivenson V."/>
            <person name="Peng X."/>
            <person name="Tan Y."/>
            <person name="Valentine D.L."/>
            <person name="O'Malley M.A."/>
        </authorList>
    </citation>
    <scope>NUCLEOTIDE SEQUENCE [LARGE SCALE GENOMIC DNA]</scope>
    <source>
        <strain evidence="1 2">M.o.H.</strain>
    </source>
</reference>
<dbReference type="EMBL" id="LMVM01000033">
    <property type="protein sequence ID" value="PAV03985.1"/>
    <property type="molecule type" value="Genomic_DNA"/>
</dbReference>
<organism evidence="1 2">
    <name type="scientific">Methanobacterium bryantii</name>
    <dbReference type="NCBI Taxonomy" id="2161"/>
    <lineage>
        <taxon>Archaea</taxon>
        <taxon>Methanobacteriati</taxon>
        <taxon>Methanobacteriota</taxon>
        <taxon>Methanomada group</taxon>
        <taxon>Methanobacteria</taxon>
        <taxon>Methanobacteriales</taxon>
        <taxon>Methanobacteriaceae</taxon>
        <taxon>Methanobacterium</taxon>
    </lineage>
</organism>
<dbReference type="AlphaFoldDB" id="A0A2A2H3P7"/>
<dbReference type="Proteomes" id="UP000217784">
    <property type="component" value="Unassembled WGS sequence"/>
</dbReference>
<evidence type="ECO:0000313" key="1">
    <source>
        <dbReference type="EMBL" id="PAV03985.1"/>
    </source>
</evidence>
<evidence type="ECO:0008006" key="3">
    <source>
        <dbReference type="Google" id="ProtNLM"/>
    </source>
</evidence>
<dbReference type="InterPro" id="IPR029060">
    <property type="entry name" value="PIN-like_dom_sf"/>
</dbReference>
<dbReference type="OrthoDB" id="379363at2157"/>
<gene>
    <name evidence="1" type="ORF">ASJ80_02930</name>
</gene>
<evidence type="ECO:0000313" key="2">
    <source>
        <dbReference type="Proteomes" id="UP000217784"/>
    </source>
</evidence>
<dbReference type="RefSeq" id="WP_069583681.1">
    <property type="nucleotide sequence ID" value="NZ_LMVM01000033.1"/>
</dbReference>
<dbReference type="SUPFAM" id="SSF88723">
    <property type="entry name" value="PIN domain-like"/>
    <property type="match status" value="1"/>
</dbReference>